<dbReference type="PANTHER" id="PTHR12534:SF0">
    <property type="entry name" value="SMALL RIBOSOMAL SUBUNIT PROTEIN US2M"/>
    <property type="match status" value="1"/>
</dbReference>
<dbReference type="Gene3D" id="3.40.50.10490">
    <property type="entry name" value="Glucose-6-phosphate isomerase like protein, domain 1"/>
    <property type="match status" value="1"/>
</dbReference>
<gene>
    <name evidence="4" type="ORF">M501DRAFT_1004334</name>
</gene>
<dbReference type="SUPFAM" id="SSF52313">
    <property type="entry name" value="Ribosomal protein S2"/>
    <property type="match status" value="1"/>
</dbReference>
<dbReference type="EMBL" id="MU006096">
    <property type="protein sequence ID" value="KAF2838569.1"/>
    <property type="molecule type" value="Genomic_DNA"/>
</dbReference>
<organism evidence="4 5">
    <name type="scientific">Patellaria atrata CBS 101060</name>
    <dbReference type="NCBI Taxonomy" id="1346257"/>
    <lineage>
        <taxon>Eukaryota</taxon>
        <taxon>Fungi</taxon>
        <taxon>Dikarya</taxon>
        <taxon>Ascomycota</taxon>
        <taxon>Pezizomycotina</taxon>
        <taxon>Dothideomycetes</taxon>
        <taxon>Dothideomycetes incertae sedis</taxon>
        <taxon>Patellariales</taxon>
        <taxon>Patellariaceae</taxon>
        <taxon>Patellaria</taxon>
    </lineage>
</organism>
<evidence type="ECO:0000313" key="5">
    <source>
        <dbReference type="Proteomes" id="UP000799429"/>
    </source>
</evidence>
<dbReference type="GO" id="GO:0005763">
    <property type="term" value="C:mitochondrial small ribosomal subunit"/>
    <property type="evidence" value="ECO:0007669"/>
    <property type="project" value="TreeGrafter"/>
</dbReference>
<dbReference type="PROSITE" id="PS00962">
    <property type="entry name" value="RIBOSOMAL_S2_1"/>
    <property type="match status" value="1"/>
</dbReference>
<comment type="similarity">
    <text evidence="1">Belongs to the universal ribosomal protein uS2 family.</text>
</comment>
<evidence type="ECO:0000256" key="3">
    <source>
        <dbReference type="ARBA" id="ARBA00023274"/>
    </source>
</evidence>
<reference evidence="4" key="1">
    <citation type="journal article" date="2020" name="Stud. Mycol.">
        <title>101 Dothideomycetes genomes: a test case for predicting lifestyles and emergence of pathogens.</title>
        <authorList>
            <person name="Haridas S."/>
            <person name="Albert R."/>
            <person name="Binder M."/>
            <person name="Bloem J."/>
            <person name="Labutti K."/>
            <person name="Salamov A."/>
            <person name="Andreopoulos B."/>
            <person name="Baker S."/>
            <person name="Barry K."/>
            <person name="Bills G."/>
            <person name="Bluhm B."/>
            <person name="Cannon C."/>
            <person name="Castanera R."/>
            <person name="Culley D."/>
            <person name="Daum C."/>
            <person name="Ezra D."/>
            <person name="Gonzalez J."/>
            <person name="Henrissat B."/>
            <person name="Kuo A."/>
            <person name="Liang C."/>
            <person name="Lipzen A."/>
            <person name="Lutzoni F."/>
            <person name="Magnuson J."/>
            <person name="Mondo S."/>
            <person name="Nolan M."/>
            <person name="Ohm R."/>
            <person name="Pangilinan J."/>
            <person name="Park H.-J."/>
            <person name="Ramirez L."/>
            <person name="Alfaro M."/>
            <person name="Sun H."/>
            <person name="Tritt A."/>
            <person name="Yoshinaga Y."/>
            <person name="Zwiers L.-H."/>
            <person name="Turgeon B."/>
            <person name="Goodwin S."/>
            <person name="Spatafora J."/>
            <person name="Crous P."/>
            <person name="Grigoriev I."/>
        </authorList>
    </citation>
    <scope>NUCLEOTIDE SEQUENCE</scope>
    <source>
        <strain evidence="4">CBS 101060</strain>
    </source>
</reference>
<dbReference type="InterPro" id="IPR018130">
    <property type="entry name" value="Ribosomal_uS2_CS"/>
</dbReference>
<keyword evidence="3" id="KW-0687">Ribonucleoprotein</keyword>
<evidence type="ECO:0000256" key="1">
    <source>
        <dbReference type="ARBA" id="ARBA00006242"/>
    </source>
</evidence>
<dbReference type="OrthoDB" id="2320368at2759"/>
<comment type="caution">
    <text evidence="4">The sequence shown here is derived from an EMBL/GenBank/DDBJ whole genome shotgun (WGS) entry which is preliminary data.</text>
</comment>
<dbReference type="InterPro" id="IPR005706">
    <property type="entry name" value="Ribosomal_uS2_bac/mit/plastid"/>
</dbReference>
<evidence type="ECO:0000313" key="4">
    <source>
        <dbReference type="EMBL" id="KAF2838569.1"/>
    </source>
</evidence>
<name>A0A9P4S9R3_9PEZI</name>
<dbReference type="CDD" id="cd01425">
    <property type="entry name" value="RPS2"/>
    <property type="match status" value="1"/>
</dbReference>
<keyword evidence="2 4" id="KW-0689">Ribosomal protein</keyword>
<dbReference type="PANTHER" id="PTHR12534">
    <property type="entry name" value="30S RIBOSOMAL PROTEIN S2 PROKARYOTIC AND ORGANELLAR"/>
    <property type="match status" value="1"/>
</dbReference>
<accession>A0A9P4S9R3</accession>
<proteinExistence type="inferred from homology"/>
<protein>
    <submittedName>
        <fullName evidence="4">Ribosomal protein S2</fullName>
    </submittedName>
</protein>
<dbReference type="Proteomes" id="UP000799429">
    <property type="component" value="Unassembled WGS sequence"/>
</dbReference>
<dbReference type="NCBIfam" id="TIGR01011">
    <property type="entry name" value="rpsB_bact"/>
    <property type="match status" value="1"/>
</dbReference>
<keyword evidence="5" id="KW-1185">Reference proteome</keyword>
<dbReference type="AlphaFoldDB" id="A0A9P4S9R3"/>
<dbReference type="HAMAP" id="MF_00291_B">
    <property type="entry name" value="Ribosomal_uS2_B"/>
    <property type="match status" value="1"/>
</dbReference>
<sequence>MIIRRSLLRQGCRALQFRGLTPYRRFLSSEIDGINTTSDSLIDTQVLASREAEETDPGPRDTFAAQNYENFKHQQQMLGKLGSIVEPHYQPHTLVNNPPRPSEVTLELLLASQAHLGHSTSLWNPANARYIFGIREGVHIISLDVTAAHLRRAAKVVREVARRGGLILFVGTRPGQDRCVVKAAELAEGCHLFERWIPGTITNGQQILGKCTMKVVDEFDREVKEFEDQIADRPVLKPDLVICLNPIENYILLHECGLNGIPTIGIIDTDANPTWVTYPIPANDDSLRCVQVIAGVLGRAGEEGQKLRKEAAANGHITFNPARNLEMPDKEKIKEVARRRTSGLDYEEELGIGAALMQEPKSKEDELD</sequence>
<dbReference type="InterPro" id="IPR023591">
    <property type="entry name" value="Ribosomal_uS2_flav_dom_sf"/>
</dbReference>
<dbReference type="FunFam" id="3.40.50.10490:FF:000061">
    <property type="entry name" value="40S ribosomal protein S2, putative"/>
    <property type="match status" value="1"/>
</dbReference>
<dbReference type="GO" id="GO:0006412">
    <property type="term" value="P:translation"/>
    <property type="evidence" value="ECO:0007669"/>
    <property type="project" value="InterPro"/>
</dbReference>
<dbReference type="InterPro" id="IPR001865">
    <property type="entry name" value="Ribosomal_uS2"/>
</dbReference>
<evidence type="ECO:0000256" key="2">
    <source>
        <dbReference type="ARBA" id="ARBA00022980"/>
    </source>
</evidence>
<dbReference type="GO" id="GO:0003735">
    <property type="term" value="F:structural constituent of ribosome"/>
    <property type="evidence" value="ECO:0007669"/>
    <property type="project" value="InterPro"/>
</dbReference>
<dbReference type="PRINTS" id="PR00395">
    <property type="entry name" value="RIBOSOMALS2"/>
</dbReference>
<dbReference type="Pfam" id="PF00318">
    <property type="entry name" value="Ribosomal_S2"/>
    <property type="match status" value="1"/>
</dbReference>